<feature type="region of interest" description="Disordered" evidence="2">
    <location>
        <begin position="259"/>
        <end position="394"/>
    </location>
</feature>
<dbReference type="EMBL" id="CP077062">
    <property type="protein sequence ID" value="QWZ06363.1"/>
    <property type="molecule type" value="Genomic_DNA"/>
</dbReference>
<dbReference type="GO" id="GO:0016887">
    <property type="term" value="F:ATP hydrolysis activity"/>
    <property type="evidence" value="ECO:0007669"/>
    <property type="project" value="InterPro"/>
</dbReference>
<evidence type="ECO:0000313" key="4">
    <source>
        <dbReference type="EMBL" id="QWZ06363.1"/>
    </source>
</evidence>
<dbReference type="PROSITE" id="PS00662">
    <property type="entry name" value="T2SP_E"/>
    <property type="match status" value="1"/>
</dbReference>
<reference evidence="4" key="1">
    <citation type="submission" date="2021-06" db="EMBL/GenBank/DDBJ databases">
        <title>Complete genome sequence of Nocardioides sp. G188.</title>
        <authorList>
            <person name="Im W.-T."/>
        </authorList>
    </citation>
    <scope>NUCLEOTIDE SEQUENCE</scope>
    <source>
        <strain evidence="4">G188</strain>
    </source>
</reference>
<evidence type="ECO:0000256" key="1">
    <source>
        <dbReference type="ARBA" id="ARBA00006611"/>
    </source>
</evidence>
<feature type="compositionally biased region" description="Basic and acidic residues" evidence="2">
    <location>
        <begin position="428"/>
        <end position="440"/>
    </location>
</feature>
<feature type="compositionally biased region" description="Basic and acidic residues" evidence="2">
    <location>
        <begin position="264"/>
        <end position="292"/>
    </location>
</feature>
<organism evidence="4 5">
    <name type="scientific">Nocardioides panacis</name>
    <dbReference type="NCBI Taxonomy" id="2849501"/>
    <lineage>
        <taxon>Bacteria</taxon>
        <taxon>Bacillati</taxon>
        <taxon>Actinomycetota</taxon>
        <taxon>Actinomycetes</taxon>
        <taxon>Propionibacteriales</taxon>
        <taxon>Nocardioidaceae</taxon>
        <taxon>Nocardioides</taxon>
    </lineage>
</organism>
<name>A0A975SW09_9ACTN</name>
<evidence type="ECO:0000259" key="3">
    <source>
        <dbReference type="PROSITE" id="PS00662"/>
    </source>
</evidence>
<dbReference type="Pfam" id="PF00437">
    <property type="entry name" value="T2SSE"/>
    <property type="match status" value="1"/>
</dbReference>
<accession>A0A975SW09</accession>
<dbReference type="AlphaFoldDB" id="A0A975SW09"/>
<feature type="compositionally biased region" description="Basic and acidic residues" evidence="2">
    <location>
        <begin position="344"/>
        <end position="363"/>
    </location>
</feature>
<proteinExistence type="inferred from homology"/>
<evidence type="ECO:0000313" key="5">
    <source>
        <dbReference type="Proteomes" id="UP000683575"/>
    </source>
</evidence>
<protein>
    <submittedName>
        <fullName evidence="4">Flp pilus assembly complex ATPase component TadA</fullName>
    </submittedName>
</protein>
<dbReference type="RefSeq" id="WP_216937235.1">
    <property type="nucleotide sequence ID" value="NZ_CP077062.1"/>
</dbReference>
<comment type="similarity">
    <text evidence="1">Belongs to the GSP E family.</text>
</comment>
<feature type="domain" description="Bacterial type II secretion system protein E" evidence="3">
    <location>
        <begin position="707"/>
        <end position="721"/>
    </location>
</feature>
<feature type="region of interest" description="Disordered" evidence="2">
    <location>
        <begin position="408"/>
        <end position="441"/>
    </location>
</feature>
<keyword evidence="5" id="KW-1185">Reference proteome</keyword>
<sequence length="862" mass="94019">MPIIVESSRSNSDLFTSVSGADAQVVASLEELKRLLADSPNEYAIVLGPAVDLEAAAALADMLRVTRPTISVILIRRRVDTIVLAEALRSGMREVVDERDLTGLGAAIHRAHQVWTALTGAPAAAAGGDRGTLITVFSPKGGVGKTTLAVNLALALSARGAHRVCLVDLDLAFGDIAITLQLFPARTMADVVHLESGLDFGVLEPLLTTYNESVSALVAPVQPDAKDTIPPPLIGRVLSLLKGHFDFVVVDTSPRVRRVRPPGVRRDRRDAAGHHARRADPEERQGRGRDARPAQLPAQPPPPDPQPRRRQGRADPGQGGEHPRHDHRRRDPHLLPGGARHQLGRADRERPAQARGEPGDRRPRPAARQQLRRAERRGELSGSRPQAVLPPPKQQVVLVSTLADRLAAASRDRATPTAPARDAMATMNERRGKEETKAETDFSNLKSQVHNTLLQQLGPKLYDAELTPTELEHMVKGALQEAMQAEDILLTAAERTRISQEISDDILGYGPIEPFLRDPDLTEVMVNGPNSIYIERGGRLIKVDGHFSDEQHLRRTIDKIVSRIGRRVDESSPMVDARLPDGSRVNAVIPPLAVDGSLLTIRKFSADPYTSADLVAFGTYSQRTADFLAACVKGRLNVVVSGSTGSGKTTTLNVLSSFIPHDERIVTIEDAAELQLHQDHVLRLESRPANIEGKGAVEIRDLVKNSLRMRPDRIVVGEVRDSSALDMLQAMNTGHDGSLCTVHSNGPRDTLARIETMVLMAGMDLPIRAIREQVASAVDLIVHQSRLKDGSRRITHVTEVERMEGDVITLQDVFIYDHSAGFDENGKTLGRLRATGLRPKFIEKLAHVNVHVDPMLFAMDGG</sequence>
<dbReference type="Proteomes" id="UP000683575">
    <property type="component" value="Chromosome"/>
</dbReference>
<dbReference type="InterPro" id="IPR050921">
    <property type="entry name" value="T4SS_GSP_E_ATPase"/>
</dbReference>
<dbReference type="Pfam" id="PF01656">
    <property type="entry name" value="CbiA"/>
    <property type="match status" value="1"/>
</dbReference>
<dbReference type="PANTHER" id="PTHR30486:SF15">
    <property type="entry name" value="TYPE II_IV SECRETION SYSTEM ATPASE"/>
    <property type="match status" value="1"/>
</dbReference>
<evidence type="ECO:0000256" key="2">
    <source>
        <dbReference type="SAM" id="MobiDB-lite"/>
    </source>
</evidence>
<dbReference type="PANTHER" id="PTHR30486">
    <property type="entry name" value="TWITCHING MOTILITY PROTEIN PILT"/>
    <property type="match status" value="1"/>
</dbReference>
<dbReference type="InterPro" id="IPR002586">
    <property type="entry name" value="CobQ/CobB/MinD/ParA_Nub-bd_dom"/>
</dbReference>
<dbReference type="InterPro" id="IPR001482">
    <property type="entry name" value="T2SS/T4SS_dom"/>
</dbReference>
<dbReference type="KEGG" id="nps:KRR39_12125"/>
<gene>
    <name evidence="4" type="primary">tadA</name>
    <name evidence="4" type="ORF">KRR39_12125</name>
</gene>
<dbReference type="CDD" id="cd01130">
    <property type="entry name" value="VirB11-like_ATPase"/>
    <property type="match status" value="1"/>
</dbReference>